<dbReference type="PANTHER" id="PTHR43014">
    <property type="entry name" value="MERCURIC REDUCTASE"/>
    <property type="match status" value="1"/>
</dbReference>
<dbReference type="RefSeq" id="WP_051803551.1">
    <property type="nucleotide sequence ID" value="NZ_FOIX01000002.1"/>
</dbReference>
<keyword evidence="2" id="KW-0560">Oxidoreductase</keyword>
<dbReference type="Pfam" id="PF07992">
    <property type="entry name" value="Pyr_redox_2"/>
    <property type="match status" value="1"/>
</dbReference>
<dbReference type="PANTHER" id="PTHR43014:SF4">
    <property type="entry name" value="PYRIDINE NUCLEOTIDE-DISULFIDE OXIDOREDUCTASE RCLA-RELATED"/>
    <property type="match status" value="1"/>
</dbReference>
<dbReference type="GO" id="GO:0050660">
    <property type="term" value="F:flavin adenine dinucleotide binding"/>
    <property type="evidence" value="ECO:0007669"/>
    <property type="project" value="TreeGrafter"/>
</dbReference>
<feature type="domain" description="FAD/NAD(P)-binding" evidence="1">
    <location>
        <begin position="5"/>
        <end position="85"/>
    </location>
</feature>
<name>A0A3S4WNK5_9FLAO</name>
<evidence type="ECO:0000259" key="1">
    <source>
        <dbReference type="Pfam" id="PF07992"/>
    </source>
</evidence>
<evidence type="ECO:0000313" key="3">
    <source>
        <dbReference type="Proteomes" id="UP000270036"/>
    </source>
</evidence>
<dbReference type="AlphaFoldDB" id="A0A3S4WNK5"/>
<gene>
    <name evidence="2" type="ORF">NCTC13489_00184</name>
</gene>
<dbReference type="InterPro" id="IPR023753">
    <property type="entry name" value="FAD/NAD-binding_dom"/>
</dbReference>
<evidence type="ECO:0000313" key="2">
    <source>
        <dbReference type="EMBL" id="VEH95520.1"/>
    </source>
</evidence>
<proteinExistence type="predicted"/>
<dbReference type="EC" id="1.8.1.4" evidence="2"/>
<accession>A0A3S4WNK5</accession>
<sequence length="126" mass="13768">MIKKDAIIIGSGQAAKPLSEKLSEAGWKTVMIEKSEAELGGACLNVGCTPTKTLIASAKVMHAINTSEIHGISVSDFKIDFDTTQKRKDKIVADSKEGLLQKNCRRRKLGIGLWNSFFQRGKNSEC</sequence>
<dbReference type="SUPFAM" id="SSF51905">
    <property type="entry name" value="FAD/NAD(P)-binding domain"/>
    <property type="match status" value="1"/>
</dbReference>
<dbReference type="PRINTS" id="PR00411">
    <property type="entry name" value="PNDRDTASEI"/>
</dbReference>
<dbReference type="GO" id="GO:0004148">
    <property type="term" value="F:dihydrolipoyl dehydrogenase (NADH) activity"/>
    <property type="evidence" value="ECO:0007669"/>
    <property type="project" value="UniProtKB-EC"/>
</dbReference>
<organism evidence="2 3">
    <name type="scientific">Kaistella antarctica</name>
    <dbReference type="NCBI Taxonomy" id="266748"/>
    <lineage>
        <taxon>Bacteria</taxon>
        <taxon>Pseudomonadati</taxon>
        <taxon>Bacteroidota</taxon>
        <taxon>Flavobacteriia</taxon>
        <taxon>Flavobacteriales</taxon>
        <taxon>Weeksellaceae</taxon>
        <taxon>Chryseobacterium group</taxon>
        <taxon>Kaistella</taxon>
    </lineage>
</organism>
<protein>
    <submittedName>
        <fullName evidence="2">Dihydrolipoyl dehydrogenase</fullName>
        <ecNumber evidence="2">1.8.1.4</ecNumber>
    </submittedName>
</protein>
<dbReference type="KEGG" id="cant:NCTC13489_00184"/>
<dbReference type="EMBL" id="LR134441">
    <property type="protein sequence ID" value="VEH95520.1"/>
    <property type="molecule type" value="Genomic_DNA"/>
</dbReference>
<dbReference type="InterPro" id="IPR036188">
    <property type="entry name" value="FAD/NAD-bd_sf"/>
</dbReference>
<dbReference type="GO" id="GO:0003955">
    <property type="term" value="F:NAD(P)H dehydrogenase (quinone) activity"/>
    <property type="evidence" value="ECO:0007669"/>
    <property type="project" value="TreeGrafter"/>
</dbReference>
<dbReference type="Proteomes" id="UP000270036">
    <property type="component" value="Chromosome"/>
</dbReference>
<reference evidence="2 3" key="1">
    <citation type="submission" date="2018-12" db="EMBL/GenBank/DDBJ databases">
        <authorList>
            <consortium name="Pathogen Informatics"/>
        </authorList>
    </citation>
    <scope>NUCLEOTIDE SEQUENCE [LARGE SCALE GENOMIC DNA]</scope>
    <source>
        <strain evidence="2 3">NCTC13489</strain>
    </source>
</reference>
<dbReference type="Gene3D" id="3.50.50.60">
    <property type="entry name" value="FAD/NAD(P)-binding domain"/>
    <property type="match status" value="1"/>
</dbReference>